<evidence type="ECO:0000256" key="2">
    <source>
        <dbReference type="SAM" id="Phobius"/>
    </source>
</evidence>
<evidence type="ECO:0000313" key="3">
    <source>
        <dbReference type="EMBL" id="KJA13027.1"/>
    </source>
</evidence>
<proteinExistence type="predicted"/>
<feature type="region of interest" description="Disordered" evidence="1">
    <location>
        <begin position="160"/>
        <end position="199"/>
    </location>
</feature>
<dbReference type="AlphaFoldDB" id="A0A0D2KEX5"/>
<keyword evidence="4" id="KW-1185">Reference proteome</keyword>
<name>A0A0D2KEX5_HYPSF</name>
<dbReference type="OMA" id="HHISAFN"/>
<protein>
    <submittedName>
        <fullName evidence="3">Uncharacterized protein</fullName>
    </submittedName>
</protein>
<gene>
    <name evidence="3" type="ORF">HYPSUDRAFT_209890</name>
</gene>
<accession>A0A0D2KEX5</accession>
<sequence length="427" mass="44456">MVSITLDDRDPKIVYSAGWTHAGRPADYARTTSRTTVAGSTAKLTFTGTSISVFGTIPPNTRTVPTPPSSEYSIDGSANTVFTATETANFQRNQLFFQSASLPNGTHALTITYPKVSDPLFLDFLVVTQPNPATTTSTGLPSTSTGASLTVASTKAASITSRTSNTSKSNTATTTARASTTGTGLKNNSIPANSTSTSNTLAPLTVTVTASSSPTPTPTMDMPTMNGGTTNGLTASAVSGGKINSRAVVGGVMGAIVAVFLIGYGILLWHRRRQDKRKRNSLAGMNVRKSGISLPRTQGPAYDAERGYRNSALGQRSQLGRGSGNWGDFPRSVPTVAYSPDRNSARGSRAQFERASGNWVGRSVPAAMYAPERNSVYNPQSQYGSVGGSFGGGGGGFRGAPSPPVSNVSFAYDSSGAYRPRSSMRPG</sequence>
<feature type="transmembrane region" description="Helical" evidence="2">
    <location>
        <begin position="247"/>
        <end position="269"/>
    </location>
</feature>
<feature type="compositionally biased region" description="Polar residues" evidence="1">
    <location>
        <begin position="185"/>
        <end position="199"/>
    </location>
</feature>
<organism evidence="3 4">
    <name type="scientific">Hypholoma sublateritium (strain FD-334 SS-4)</name>
    <dbReference type="NCBI Taxonomy" id="945553"/>
    <lineage>
        <taxon>Eukaryota</taxon>
        <taxon>Fungi</taxon>
        <taxon>Dikarya</taxon>
        <taxon>Basidiomycota</taxon>
        <taxon>Agaricomycotina</taxon>
        <taxon>Agaricomycetes</taxon>
        <taxon>Agaricomycetidae</taxon>
        <taxon>Agaricales</taxon>
        <taxon>Agaricineae</taxon>
        <taxon>Strophariaceae</taxon>
        <taxon>Hypholoma</taxon>
    </lineage>
</organism>
<dbReference type="OrthoDB" id="3265734at2759"/>
<dbReference type="STRING" id="945553.A0A0D2KEX5"/>
<feature type="compositionally biased region" description="Gly residues" evidence="1">
    <location>
        <begin position="388"/>
        <end position="398"/>
    </location>
</feature>
<dbReference type="EMBL" id="KN817802">
    <property type="protein sequence ID" value="KJA13027.1"/>
    <property type="molecule type" value="Genomic_DNA"/>
</dbReference>
<evidence type="ECO:0000256" key="1">
    <source>
        <dbReference type="SAM" id="MobiDB-lite"/>
    </source>
</evidence>
<dbReference type="Proteomes" id="UP000054270">
    <property type="component" value="Unassembled WGS sequence"/>
</dbReference>
<keyword evidence="2" id="KW-0812">Transmembrane</keyword>
<reference evidence="4" key="1">
    <citation type="submission" date="2014-04" db="EMBL/GenBank/DDBJ databases">
        <title>Evolutionary Origins and Diversification of the Mycorrhizal Mutualists.</title>
        <authorList>
            <consortium name="DOE Joint Genome Institute"/>
            <consortium name="Mycorrhizal Genomics Consortium"/>
            <person name="Kohler A."/>
            <person name="Kuo A."/>
            <person name="Nagy L.G."/>
            <person name="Floudas D."/>
            <person name="Copeland A."/>
            <person name="Barry K.W."/>
            <person name="Cichocki N."/>
            <person name="Veneault-Fourrey C."/>
            <person name="LaButti K."/>
            <person name="Lindquist E.A."/>
            <person name="Lipzen A."/>
            <person name="Lundell T."/>
            <person name="Morin E."/>
            <person name="Murat C."/>
            <person name="Riley R."/>
            <person name="Ohm R."/>
            <person name="Sun H."/>
            <person name="Tunlid A."/>
            <person name="Henrissat B."/>
            <person name="Grigoriev I.V."/>
            <person name="Hibbett D.S."/>
            <person name="Martin F."/>
        </authorList>
    </citation>
    <scope>NUCLEOTIDE SEQUENCE [LARGE SCALE GENOMIC DNA]</scope>
    <source>
        <strain evidence="4">FD-334 SS-4</strain>
    </source>
</reference>
<keyword evidence="2" id="KW-0472">Membrane</keyword>
<keyword evidence="2" id="KW-1133">Transmembrane helix</keyword>
<feature type="region of interest" description="Disordered" evidence="1">
    <location>
        <begin position="388"/>
        <end position="427"/>
    </location>
</feature>
<evidence type="ECO:0000313" key="4">
    <source>
        <dbReference type="Proteomes" id="UP000054270"/>
    </source>
</evidence>
<dbReference type="Gene3D" id="2.60.120.260">
    <property type="entry name" value="Galactose-binding domain-like"/>
    <property type="match status" value="1"/>
</dbReference>
<feature type="compositionally biased region" description="Low complexity" evidence="1">
    <location>
        <begin position="160"/>
        <end position="184"/>
    </location>
</feature>